<evidence type="ECO:0000256" key="3">
    <source>
        <dbReference type="ARBA" id="ARBA00023274"/>
    </source>
</evidence>
<keyword evidence="5" id="KW-1185">Reference proteome</keyword>
<dbReference type="GO" id="GO:0005840">
    <property type="term" value="C:ribosome"/>
    <property type="evidence" value="ECO:0007669"/>
    <property type="project" value="UniProtKB-KW"/>
</dbReference>
<reference evidence="4 5" key="1">
    <citation type="journal article" date="2017" name="Nature">
        <title>The Apostasia genome and the evolution of orchids.</title>
        <authorList>
            <person name="Zhang G.Q."/>
            <person name="Liu K.W."/>
            <person name="Li Z."/>
            <person name="Lohaus R."/>
            <person name="Hsiao Y.Y."/>
            <person name="Niu S.C."/>
            <person name="Wang J.Y."/>
            <person name="Lin Y.C."/>
            <person name="Xu Q."/>
            <person name="Chen L.J."/>
            <person name="Yoshida K."/>
            <person name="Fujiwara S."/>
            <person name="Wang Z.W."/>
            <person name="Zhang Y.Q."/>
            <person name="Mitsuda N."/>
            <person name="Wang M."/>
            <person name="Liu G.H."/>
            <person name="Pecoraro L."/>
            <person name="Huang H.X."/>
            <person name="Xiao X.J."/>
            <person name="Lin M."/>
            <person name="Wu X.Y."/>
            <person name="Wu W.L."/>
            <person name="Chen Y.Y."/>
            <person name="Chang S.B."/>
            <person name="Sakamoto S."/>
            <person name="Ohme-Takagi M."/>
            <person name="Yagi M."/>
            <person name="Zeng S.J."/>
            <person name="Shen C.Y."/>
            <person name="Yeh C.M."/>
            <person name="Luo Y.B."/>
            <person name="Tsai W.C."/>
            <person name="Van de Peer Y."/>
            <person name="Liu Z.J."/>
        </authorList>
    </citation>
    <scope>NUCLEOTIDE SEQUENCE [LARGE SCALE GENOMIC DNA]</scope>
    <source>
        <strain evidence="5">cv. Shenzhen</strain>
        <tissue evidence="4">Stem</tissue>
    </source>
</reference>
<protein>
    <submittedName>
        <fullName evidence="4">50S ribosomal protein L18, chloroplastic</fullName>
    </submittedName>
</protein>
<dbReference type="CDD" id="cd00432">
    <property type="entry name" value="Ribosomal_L18_L5e"/>
    <property type="match status" value="1"/>
</dbReference>
<dbReference type="PANTHER" id="PTHR12899">
    <property type="entry name" value="39S RIBOSOMAL PROTEIN L18, MITOCHONDRIAL"/>
    <property type="match status" value="1"/>
</dbReference>
<dbReference type="SUPFAM" id="SSF53137">
    <property type="entry name" value="Translational machinery components"/>
    <property type="match status" value="1"/>
</dbReference>
<dbReference type="OrthoDB" id="1932324at2759"/>
<keyword evidence="3" id="KW-0687">Ribonucleoprotein</keyword>
<comment type="similarity">
    <text evidence="1">Belongs to the universal ribosomal protein uL18 family.</text>
</comment>
<dbReference type="GO" id="GO:0006412">
    <property type="term" value="P:translation"/>
    <property type="evidence" value="ECO:0007669"/>
    <property type="project" value="InterPro"/>
</dbReference>
<dbReference type="PANTHER" id="PTHR12899:SF8">
    <property type="entry name" value="RIBOSOMAL L18P_L5E FAMILY PROTEIN"/>
    <property type="match status" value="1"/>
</dbReference>
<dbReference type="STRING" id="1088818.A0A2I0AIM3"/>
<dbReference type="GO" id="GO:1990904">
    <property type="term" value="C:ribonucleoprotein complex"/>
    <property type="evidence" value="ECO:0007669"/>
    <property type="project" value="UniProtKB-KW"/>
</dbReference>
<keyword evidence="2 4" id="KW-0689">Ribosomal protein</keyword>
<dbReference type="GO" id="GO:0003735">
    <property type="term" value="F:structural constituent of ribosome"/>
    <property type="evidence" value="ECO:0007669"/>
    <property type="project" value="InterPro"/>
</dbReference>
<evidence type="ECO:0000256" key="1">
    <source>
        <dbReference type="ARBA" id="ARBA00007116"/>
    </source>
</evidence>
<evidence type="ECO:0000313" key="4">
    <source>
        <dbReference type="EMBL" id="PKA55412.1"/>
    </source>
</evidence>
<dbReference type="AlphaFoldDB" id="A0A2I0AIM3"/>
<proteinExistence type="inferred from homology"/>
<dbReference type="Pfam" id="PF00861">
    <property type="entry name" value="Ribosomal_L18p"/>
    <property type="match status" value="1"/>
</dbReference>
<organism evidence="4 5">
    <name type="scientific">Apostasia shenzhenica</name>
    <dbReference type="NCBI Taxonomy" id="1088818"/>
    <lineage>
        <taxon>Eukaryota</taxon>
        <taxon>Viridiplantae</taxon>
        <taxon>Streptophyta</taxon>
        <taxon>Embryophyta</taxon>
        <taxon>Tracheophyta</taxon>
        <taxon>Spermatophyta</taxon>
        <taxon>Magnoliopsida</taxon>
        <taxon>Liliopsida</taxon>
        <taxon>Asparagales</taxon>
        <taxon>Orchidaceae</taxon>
        <taxon>Apostasioideae</taxon>
        <taxon>Apostasia</taxon>
    </lineage>
</organism>
<gene>
    <name evidence="4" type="primary">RPL18</name>
    <name evidence="4" type="ORF">AXF42_Ash006614</name>
</gene>
<dbReference type="Gene3D" id="3.30.420.100">
    <property type="match status" value="1"/>
</dbReference>
<evidence type="ECO:0000256" key="2">
    <source>
        <dbReference type="ARBA" id="ARBA00022980"/>
    </source>
</evidence>
<dbReference type="InterPro" id="IPR057268">
    <property type="entry name" value="Ribosomal_L18"/>
</dbReference>
<dbReference type="Proteomes" id="UP000236161">
    <property type="component" value="Unassembled WGS sequence"/>
</dbReference>
<dbReference type="GO" id="GO:0008097">
    <property type="term" value="F:5S rRNA binding"/>
    <property type="evidence" value="ECO:0007669"/>
    <property type="project" value="TreeGrafter"/>
</dbReference>
<evidence type="ECO:0000313" key="5">
    <source>
        <dbReference type="Proteomes" id="UP000236161"/>
    </source>
</evidence>
<sequence length="250" mass="28304">MVCSSPSLSPAEYFPVLFVSGEFPFSAARTPVPLFSIAIPVKGRELRCFAGNRLLCYPCFRSTAQLRRPVLFRRFRASLALVSKVNLSLLESNLFPVHHNTHLCANNHFVTIHMPFSEVQGRISLKIVARGIQHKESPKTKNRRLRRKFSGTPKKPRLSVFCSTRQLYALLVDDQNQKTLFYASTLQNSIRDDPPCSTLEAAHRVGEAIVKACKELNISEISSYDRNGFHRGRRMRAFEVAIAEHGLLPH</sequence>
<accession>A0A2I0AIM3</accession>
<name>A0A2I0AIM3_9ASPA</name>
<dbReference type="EMBL" id="KZ451979">
    <property type="protein sequence ID" value="PKA55412.1"/>
    <property type="molecule type" value="Genomic_DNA"/>
</dbReference>
<dbReference type="InterPro" id="IPR005484">
    <property type="entry name" value="Ribosomal_uL18_bac/plant/anim"/>
</dbReference>